<dbReference type="EMBL" id="CAXKWB010059676">
    <property type="protein sequence ID" value="CAL4182156.1"/>
    <property type="molecule type" value="Genomic_DNA"/>
</dbReference>
<evidence type="ECO:0000313" key="3">
    <source>
        <dbReference type="Proteomes" id="UP001497623"/>
    </source>
</evidence>
<keyword evidence="3" id="KW-1185">Reference proteome</keyword>
<feature type="region of interest" description="Disordered" evidence="1">
    <location>
        <begin position="31"/>
        <end position="79"/>
    </location>
</feature>
<gene>
    <name evidence="2" type="ORF">MNOR_LOCUS35522</name>
</gene>
<proteinExistence type="predicted"/>
<accession>A0AAV2SBX0</accession>
<evidence type="ECO:0000313" key="2">
    <source>
        <dbReference type="EMBL" id="CAL4182156.1"/>
    </source>
</evidence>
<comment type="caution">
    <text evidence="2">The sequence shown here is derived from an EMBL/GenBank/DDBJ whole genome shotgun (WGS) entry which is preliminary data.</text>
</comment>
<sequence>MLLYIIVSRSDKFIKALVILVCFFLILQVNGSPRKGKRPTKTIKRKSASKPKSSAKTPLDTLTSGPTKTPVFTTGTAKTPGFGLDDDSCSPKNLDIHACDEHNGDDNQEFCYIFYSQ</sequence>
<feature type="compositionally biased region" description="Basic residues" evidence="1">
    <location>
        <begin position="34"/>
        <end position="49"/>
    </location>
</feature>
<feature type="compositionally biased region" description="Polar residues" evidence="1">
    <location>
        <begin position="60"/>
        <end position="77"/>
    </location>
</feature>
<protein>
    <submittedName>
        <fullName evidence="2">Uncharacterized protein</fullName>
    </submittedName>
</protein>
<dbReference type="AlphaFoldDB" id="A0AAV2SBX0"/>
<name>A0AAV2SBX0_MEGNR</name>
<dbReference type="Proteomes" id="UP001497623">
    <property type="component" value="Unassembled WGS sequence"/>
</dbReference>
<evidence type="ECO:0000256" key="1">
    <source>
        <dbReference type="SAM" id="MobiDB-lite"/>
    </source>
</evidence>
<feature type="non-terminal residue" evidence="2">
    <location>
        <position position="117"/>
    </location>
</feature>
<organism evidence="2 3">
    <name type="scientific">Meganyctiphanes norvegica</name>
    <name type="common">Northern krill</name>
    <name type="synonym">Thysanopoda norvegica</name>
    <dbReference type="NCBI Taxonomy" id="48144"/>
    <lineage>
        <taxon>Eukaryota</taxon>
        <taxon>Metazoa</taxon>
        <taxon>Ecdysozoa</taxon>
        <taxon>Arthropoda</taxon>
        <taxon>Crustacea</taxon>
        <taxon>Multicrustacea</taxon>
        <taxon>Malacostraca</taxon>
        <taxon>Eumalacostraca</taxon>
        <taxon>Eucarida</taxon>
        <taxon>Euphausiacea</taxon>
        <taxon>Euphausiidae</taxon>
        <taxon>Meganyctiphanes</taxon>
    </lineage>
</organism>
<reference evidence="2 3" key="1">
    <citation type="submission" date="2024-05" db="EMBL/GenBank/DDBJ databases">
        <authorList>
            <person name="Wallberg A."/>
        </authorList>
    </citation>
    <scope>NUCLEOTIDE SEQUENCE [LARGE SCALE GENOMIC DNA]</scope>
</reference>